<sequence length="31" mass="3606">MDERSSAALAACFITIRTKVLDHFISRRRLK</sequence>
<dbReference type="EMBL" id="UFXZ01000001">
    <property type="protein sequence ID" value="STC86678.1"/>
    <property type="molecule type" value="Genomic_DNA"/>
</dbReference>
<evidence type="ECO:0000313" key="1">
    <source>
        <dbReference type="EMBL" id="STC86678.1"/>
    </source>
</evidence>
<protein>
    <submittedName>
        <fullName evidence="1">Uncharacterized protein</fullName>
    </submittedName>
</protein>
<proteinExistence type="predicted"/>
<reference evidence="1 2" key="1">
    <citation type="submission" date="2018-06" db="EMBL/GenBank/DDBJ databases">
        <authorList>
            <consortium name="Pathogen Informatics"/>
            <person name="Doyle S."/>
        </authorList>
    </citation>
    <scope>NUCLEOTIDE SEQUENCE [LARGE SCALE GENOMIC DNA]</scope>
    <source>
        <strain evidence="1 2">NCTC12121</strain>
    </source>
</reference>
<dbReference type="AlphaFoldDB" id="A0A376DCQ4"/>
<name>A0A376DCQ4_9GAMM</name>
<organism evidence="1 2">
    <name type="scientific">Edwardsiella hoshinae</name>
    <dbReference type="NCBI Taxonomy" id="93378"/>
    <lineage>
        <taxon>Bacteria</taxon>
        <taxon>Pseudomonadati</taxon>
        <taxon>Pseudomonadota</taxon>
        <taxon>Gammaproteobacteria</taxon>
        <taxon>Enterobacterales</taxon>
        <taxon>Hafniaceae</taxon>
        <taxon>Edwardsiella</taxon>
    </lineage>
</organism>
<evidence type="ECO:0000313" key="2">
    <source>
        <dbReference type="Proteomes" id="UP000255248"/>
    </source>
</evidence>
<dbReference type="Proteomes" id="UP000255248">
    <property type="component" value="Unassembled WGS sequence"/>
</dbReference>
<accession>A0A376DCQ4</accession>
<gene>
    <name evidence="1" type="ORF">NCTC12121_01225</name>
</gene>